<protein>
    <submittedName>
        <fullName evidence="1">Uncharacterized protein</fullName>
    </submittedName>
</protein>
<dbReference type="EMBL" id="BNJJ01000033">
    <property type="protein sequence ID" value="GHO89205.1"/>
    <property type="molecule type" value="Genomic_DNA"/>
</dbReference>
<keyword evidence="2" id="KW-1185">Reference proteome</keyword>
<evidence type="ECO:0000313" key="1">
    <source>
        <dbReference type="EMBL" id="GHO89205.1"/>
    </source>
</evidence>
<name>A0ABQ3VTR7_9CHLR</name>
<gene>
    <name evidence="1" type="ORF">KSZ_72110</name>
</gene>
<evidence type="ECO:0000313" key="2">
    <source>
        <dbReference type="Proteomes" id="UP000635565"/>
    </source>
</evidence>
<sequence length="58" mass="6590">MVMPLWLWLSSLNILSHRKGGKIGRKAQYISFMQMGDKRTKKNEFVGSGLAPDWPLVA</sequence>
<comment type="caution">
    <text evidence="1">The sequence shown here is derived from an EMBL/GenBank/DDBJ whole genome shotgun (WGS) entry which is preliminary data.</text>
</comment>
<accession>A0ABQ3VTR7</accession>
<proteinExistence type="predicted"/>
<reference evidence="1 2" key="1">
    <citation type="journal article" date="2021" name="Int. J. Syst. Evol. Microbiol.">
        <title>Reticulibacter mediterranei gen. nov., sp. nov., within the new family Reticulibacteraceae fam. nov., and Ktedonospora formicarum gen. nov., sp. nov., Ktedonobacter robiniae sp. nov., Dictyobacter formicarum sp. nov. and Dictyobacter arantiisoli sp. nov., belonging to the class Ktedonobacteria.</title>
        <authorList>
            <person name="Yabe S."/>
            <person name="Zheng Y."/>
            <person name="Wang C.M."/>
            <person name="Sakai Y."/>
            <person name="Abe K."/>
            <person name="Yokota A."/>
            <person name="Donadio S."/>
            <person name="Cavaletti L."/>
            <person name="Monciardini P."/>
        </authorList>
    </citation>
    <scope>NUCLEOTIDE SEQUENCE [LARGE SCALE GENOMIC DNA]</scope>
    <source>
        <strain evidence="1 2">SOSP1-9</strain>
    </source>
</reference>
<dbReference type="Proteomes" id="UP000635565">
    <property type="component" value="Unassembled WGS sequence"/>
</dbReference>
<organism evidence="1 2">
    <name type="scientific">Dictyobacter formicarum</name>
    <dbReference type="NCBI Taxonomy" id="2778368"/>
    <lineage>
        <taxon>Bacteria</taxon>
        <taxon>Bacillati</taxon>
        <taxon>Chloroflexota</taxon>
        <taxon>Ktedonobacteria</taxon>
        <taxon>Ktedonobacterales</taxon>
        <taxon>Dictyobacteraceae</taxon>
        <taxon>Dictyobacter</taxon>
    </lineage>
</organism>